<keyword evidence="1" id="KW-0328">Glycosyltransferase</keyword>
<evidence type="ECO:0000259" key="4">
    <source>
        <dbReference type="Pfam" id="PF13439"/>
    </source>
</evidence>
<evidence type="ECO:0000256" key="3">
    <source>
        <dbReference type="SAM" id="MobiDB-lite"/>
    </source>
</evidence>
<evidence type="ECO:0000256" key="2">
    <source>
        <dbReference type="ARBA" id="ARBA00022679"/>
    </source>
</evidence>
<dbReference type="SUPFAM" id="SSF53756">
    <property type="entry name" value="UDP-Glycosyltransferase/glycogen phosphorylase"/>
    <property type="match status" value="1"/>
</dbReference>
<dbReference type="EMBL" id="BOQL01000083">
    <property type="protein sequence ID" value="GIM79578.1"/>
    <property type="molecule type" value="Genomic_DNA"/>
</dbReference>
<sequence length="181" mass="19681">MVLEYPYLVLGPFVLIEGQAATITAAPGAFLAGAGSPRFPVLPSPGLRAAARRILDEVQPDVVHVQSHFPLRRALVDAAHERGLFVIATNHGEGRAYPHQPGILKPHTAGWRQITDAVHRHGRRISLQPCTPVASPTPTSTETGRCWHRPRSATSLSPRTPCTRYPATRYRGKPRPPTSSA</sequence>
<reference evidence="5" key="1">
    <citation type="submission" date="2021-03" db="EMBL/GenBank/DDBJ databases">
        <title>Whole genome shotgun sequence of Actinoplanes auranticolor NBRC 12245.</title>
        <authorList>
            <person name="Komaki H."/>
            <person name="Tamura T."/>
        </authorList>
    </citation>
    <scope>NUCLEOTIDE SEQUENCE</scope>
    <source>
        <strain evidence="5">NBRC 12245</strain>
    </source>
</reference>
<comment type="caution">
    <text evidence="5">The sequence shown here is derived from an EMBL/GenBank/DDBJ whole genome shotgun (WGS) entry which is preliminary data.</text>
</comment>
<proteinExistence type="predicted"/>
<keyword evidence="2" id="KW-0808">Transferase</keyword>
<dbReference type="Proteomes" id="UP000681340">
    <property type="component" value="Unassembled WGS sequence"/>
</dbReference>
<evidence type="ECO:0000313" key="5">
    <source>
        <dbReference type="EMBL" id="GIM79578.1"/>
    </source>
</evidence>
<organism evidence="5 6">
    <name type="scientific">Actinoplanes auranticolor</name>
    <dbReference type="NCBI Taxonomy" id="47988"/>
    <lineage>
        <taxon>Bacteria</taxon>
        <taxon>Bacillati</taxon>
        <taxon>Actinomycetota</taxon>
        <taxon>Actinomycetes</taxon>
        <taxon>Micromonosporales</taxon>
        <taxon>Micromonosporaceae</taxon>
        <taxon>Actinoplanes</taxon>
    </lineage>
</organism>
<dbReference type="InterPro" id="IPR028098">
    <property type="entry name" value="Glyco_trans_4-like_N"/>
</dbReference>
<feature type="domain" description="Glycosyltransferase subfamily 4-like N-terminal" evidence="4">
    <location>
        <begin position="42"/>
        <end position="121"/>
    </location>
</feature>
<dbReference type="Gene3D" id="3.40.50.2000">
    <property type="entry name" value="Glycogen Phosphorylase B"/>
    <property type="match status" value="1"/>
</dbReference>
<keyword evidence="6" id="KW-1185">Reference proteome</keyword>
<dbReference type="Pfam" id="PF13439">
    <property type="entry name" value="Glyco_transf_4"/>
    <property type="match status" value="1"/>
</dbReference>
<protein>
    <recommendedName>
        <fullName evidence="4">Glycosyltransferase subfamily 4-like N-terminal domain-containing protein</fullName>
    </recommendedName>
</protein>
<dbReference type="AlphaFoldDB" id="A0A919SYY7"/>
<name>A0A919SYY7_9ACTN</name>
<dbReference type="GO" id="GO:0016757">
    <property type="term" value="F:glycosyltransferase activity"/>
    <property type="evidence" value="ECO:0007669"/>
    <property type="project" value="UniProtKB-KW"/>
</dbReference>
<evidence type="ECO:0000313" key="6">
    <source>
        <dbReference type="Proteomes" id="UP000681340"/>
    </source>
</evidence>
<evidence type="ECO:0000256" key="1">
    <source>
        <dbReference type="ARBA" id="ARBA00022676"/>
    </source>
</evidence>
<dbReference type="SUPFAM" id="SSF51395">
    <property type="entry name" value="FMN-linked oxidoreductases"/>
    <property type="match status" value="1"/>
</dbReference>
<feature type="region of interest" description="Disordered" evidence="3">
    <location>
        <begin position="128"/>
        <end position="181"/>
    </location>
</feature>
<feature type="compositionally biased region" description="Polar residues" evidence="3">
    <location>
        <begin position="134"/>
        <end position="143"/>
    </location>
</feature>
<accession>A0A919SYY7</accession>
<gene>
    <name evidence="5" type="ORF">Aau02nite_86440</name>
</gene>